<reference evidence="2 3" key="1">
    <citation type="submission" date="2016-08" db="EMBL/GenBank/DDBJ databases">
        <title>A Parts List for Fungal Cellulosomes Revealed by Comparative Genomics.</title>
        <authorList>
            <consortium name="DOE Joint Genome Institute"/>
            <person name="Haitjema C.H."/>
            <person name="Gilmore S.P."/>
            <person name="Henske J.K."/>
            <person name="Solomon K.V."/>
            <person name="De Groot R."/>
            <person name="Kuo A."/>
            <person name="Mondo S.J."/>
            <person name="Salamov A.A."/>
            <person name="Labutti K."/>
            <person name="Zhao Z."/>
            <person name="Chiniquy J."/>
            <person name="Barry K."/>
            <person name="Brewer H.M."/>
            <person name="Purvine S.O."/>
            <person name="Wright A.T."/>
            <person name="Boxma B."/>
            <person name="Van Alen T."/>
            <person name="Hackstein J.H."/>
            <person name="Baker S.E."/>
            <person name="Grigoriev I.V."/>
            <person name="O'Malley M.A."/>
        </authorList>
    </citation>
    <scope>NUCLEOTIDE SEQUENCE [LARGE SCALE GENOMIC DNA]</scope>
    <source>
        <strain evidence="2 3">G1</strain>
    </source>
</reference>
<gene>
    <name evidence="2" type="ORF">LY90DRAFT_510787</name>
</gene>
<keyword evidence="3" id="KW-1185">Reference proteome</keyword>
<keyword evidence="1" id="KW-0732">Signal</keyword>
<comment type="caution">
    <text evidence="2">The sequence shown here is derived from an EMBL/GenBank/DDBJ whole genome shotgun (WGS) entry which is preliminary data.</text>
</comment>
<feature type="chain" id="PRO_5013254410" evidence="1">
    <location>
        <begin position="29"/>
        <end position="253"/>
    </location>
</feature>
<evidence type="ECO:0000313" key="3">
    <source>
        <dbReference type="Proteomes" id="UP000193920"/>
    </source>
</evidence>
<evidence type="ECO:0000313" key="2">
    <source>
        <dbReference type="EMBL" id="ORY38965.1"/>
    </source>
</evidence>
<feature type="signal peptide" evidence="1">
    <location>
        <begin position="1"/>
        <end position="28"/>
    </location>
</feature>
<proteinExistence type="predicted"/>
<protein>
    <submittedName>
        <fullName evidence="2">Uncharacterized protein</fullName>
    </submittedName>
</protein>
<dbReference type="EMBL" id="MCOG01000134">
    <property type="protein sequence ID" value="ORY38965.1"/>
    <property type="molecule type" value="Genomic_DNA"/>
</dbReference>
<dbReference type="AlphaFoldDB" id="A0A1Y2BY25"/>
<evidence type="ECO:0000256" key="1">
    <source>
        <dbReference type="SAM" id="SignalP"/>
    </source>
</evidence>
<accession>A0A1Y2BY25</accession>
<name>A0A1Y2BY25_9FUNG</name>
<sequence length="253" mass="27636">MRFTMYNIILPLLSSTAVLGSILGSTLGADGLFQSITSYGGSEACINEIKLVENCIMSDITKNNLADSCSNYNSPTCQDFFNDPMKIVPSCNENSIVSTFINSSIGLISLDLKVKCQNDENNNSCPLAELELTNNNAGNDQILEAVKNSCKSKICRENTLNFLENVSETNAKASDLLQSSLSKISGSISEESLNSIIQDQTNNGNEFSSYLEILKSDNCQTRSLTDLSTNDAIPTINHIFGIINTYYILIYII</sequence>
<dbReference type="OrthoDB" id="2145641at2759"/>
<dbReference type="Proteomes" id="UP000193920">
    <property type="component" value="Unassembled WGS sequence"/>
</dbReference>
<organism evidence="2 3">
    <name type="scientific">Neocallimastix californiae</name>
    <dbReference type="NCBI Taxonomy" id="1754190"/>
    <lineage>
        <taxon>Eukaryota</taxon>
        <taxon>Fungi</taxon>
        <taxon>Fungi incertae sedis</taxon>
        <taxon>Chytridiomycota</taxon>
        <taxon>Chytridiomycota incertae sedis</taxon>
        <taxon>Neocallimastigomycetes</taxon>
        <taxon>Neocallimastigales</taxon>
        <taxon>Neocallimastigaceae</taxon>
        <taxon>Neocallimastix</taxon>
    </lineage>
</organism>